<evidence type="ECO:0000259" key="6">
    <source>
        <dbReference type="PROSITE" id="PS51349"/>
    </source>
</evidence>
<feature type="binding site" evidence="5">
    <location>
        <begin position="264"/>
        <end position="268"/>
    </location>
    <ligand>
        <name>FMN</name>
        <dbReference type="ChEBI" id="CHEBI:58210"/>
    </ligand>
</feature>
<comment type="similarity">
    <text evidence="3">Belongs to the FMN-dependent alpha-hydroxy acid dehydrogenase family.</text>
</comment>
<feature type="binding site" evidence="5">
    <location>
        <position position="116"/>
    </location>
    <ligand>
        <name>FMN</name>
        <dbReference type="ChEBI" id="CHEBI:58210"/>
    </ligand>
</feature>
<feature type="binding site" evidence="5">
    <location>
        <position position="208"/>
    </location>
    <ligand>
        <name>FMN</name>
        <dbReference type="ChEBI" id="CHEBI:58210"/>
    </ligand>
</feature>
<feature type="active site" description="Proton acceptor" evidence="4">
    <location>
        <position position="233"/>
    </location>
</feature>
<comment type="caution">
    <text evidence="7">The sequence shown here is derived from an EMBL/GenBank/DDBJ whole genome shotgun (WGS) entry which is preliminary data.</text>
</comment>
<evidence type="ECO:0000313" key="8">
    <source>
        <dbReference type="Proteomes" id="UP000320225"/>
    </source>
</evidence>
<dbReference type="GO" id="GO:0016491">
    <property type="term" value="F:oxidoreductase activity"/>
    <property type="evidence" value="ECO:0007669"/>
    <property type="project" value="UniProtKB-KW"/>
</dbReference>
<evidence type="ECO:0000256" key="1">
    <source>
        <dbReference type="ARBA" id="ARBA00001917"/>
    </source>
</evidence>
<dbReference type="SUPFAM" id="SSF51395">
    <property type="entry name" value="FMN-linked oxidoreductases"/>
    <property type="match status" value="1"/>
</dbReference>
<reference evidence="7 8" key="1">
    <citation type="submission" date="2019-07" db="EMBL/GenBank/DDBJ databases">
        <title>Tepidimonas sediminis YIM 72259 draft genome.</title>
        <authorList>
            <person name="Da Costa M.S."/>
            <person name="Froufe H.J.C."/>
            <person name="Egas C."/>
            <person name="Albuquerque L."/>
        </authorList>
    </citation>
    <scope>NUCLEOTIDE SEQUENCE [LARGE SCALE GENOMIC DNA]</scope>
    <source>
        <strain evidence="7 8">YIM 72259</strain>
    </source>
</reference>
<evidence type="ECO:0000256" key="5">
    <source>
        <dbReference type="PIRSR" id="PIRSR000138-2"/>
    </source>
</evidence>
<dbReference type="RefSeq" id="WP_246099286.1">
    <property type="nucleotide sequence ID" value="NZ_VJND01000025.1"/>
</dbReference>
<keyword evidence="8" id="KW-1185">Reference proteome</keyword>
<feature type="binding site" evidence="5">
    <location>
        <position position="90"/>
    </location>
    <ligand>
        <name>FMN</name>
        <dbReference type="ChEBI" id="CHEBI:58210"/>
    </ligand>
</feature>
<dbReference type="PIRSF" id="PIRSF000138">
    <property type="entry name" value="Al-hdrx_acd_dh"/>
    <property type="match status" value="1"/>
</dbReference>
<feature type="binding site" evidence="5">
    <location>
        <begin position="287"/>
        <end position="288"/>
    </location>
    <ligand>
        <name>FMN</name>
        <dbReference type="ChEBI" id="CHEBI:58210"/>
    </ligand>
</feature>
<dbReference type="EC" id="1.1.3.46" evidence="7"/>
<organism evidence="7 8">
    <name type="scientific">Tepidimonas sediminis</name>
    <dbReference type="NCBI Taxonomy" id="2588941"/>
    <lineage>
        <taxon>Bacteria</taxon>
        <taxon>Pseudomonadati</taxon>
        <taxon>Pseudomonadota</taxon>
        <taxon>Betaproteobacteria</taxon>
        <taxon>Burkholderiales</taxon>
        <taxon>Tepidimonas</taxon>
    </lineage>
</organism>
<dbReference type="PANTHER" id="PTHR10578">
    <property type="entry name" value="S -2-HYDROXY-ACID OXIDASE-RELATED"/>
    <property type="match status" value="1"/>
</dbReference>
<gene>
    <name evidence="7" type="primary">hmo</name>
    <name evidence="7" type="ORF">Tsedi_02375</name>
</gene>
<dbReference type="EMBL" id="VJND01000025">
    <property type="protein sequence ID" value="TSE22459.1"/>
    <property type="molecule type" value="Genomic_DNA"/>
</dbReference>
<dbReference type="InterPro" id="IPR037396">
    <property type="entry name" value="FMN_HAD"/>
</dbReference>
<sequence>MDAAAAAYFLGGAGDEITLRANERAWRSIGWLPRVLSTPTQVDISTTLLGQRWPTPWLVAPMAHLRLAHPEAELGAALASAVQGAGFVLSTQATVPLEAVADAVRAEPQRGPLWFQLYPYGGREDWWRLAQRAQRAGYEAIVLTVDAPLQWPSAREQDAGFALPPDWPQPNLPAAAPRGTLETLLGCALRWDDVAWLRRRLELPLVLKGVLHPDDARRICDHNLGDALIVSNHGGRVLDGLPATAQALPAVLAAVDGRRCVLVDGGLRCAADAVKALALGADAVLVGRPVVQALAQDGARGVARFWRHWRDAFQATLALLGCASPHETRSVTLIPMTDATPHRHAGDAEDE</sequence>
<dbReference type="Gene3D" id="3.20.20.70">
    <property type="entry name" value="Aldolase class I"/>
    <property type="match status" value="1"/>
</dbReference>
<dbReference type="Pfam" id="PF01070">
    <property type="entry name" value="FMN_dh"/>
    <property type="match status" value="1"/>
</dbReference>
<dbReference type="PANTHER" id="PTHR10578:SF143">
    <property type="entry name" value="FMN-DEPENDENT ALPHA-HYDROXY ACID DEHYDROGENASE PB1A11.03"/>
    <property type="match status" value="1"/>
</dbReference>
<dbReference type="Proteomes" id="UP000320225">
    <property type="component" value="Unassembled WGS sequence"/>
</dbReference>
<feature type="binding site" evidence="5">
    <location>
        <position position="231"/>
    </location>
    <ligand>
        <name>FMN</name>
        <dbReference type="ChEBI" id="CHEBI:58210"/>
    </ligand>
</feature>
<dbReference type="CDD" id="cd02809">
    <property type="entry name" value="alpha_hydroxyacid_oxid_FMN"/>
    <property type="match status" value="1"/>
</dbReference>
<dbReference type="InterPro" id="IPR013785">
    <property type="entry name" value="Aldolase_TIM"/>
</dbReference>
<dbReference type="InterPro" id="IPR000262">
    <property type="entry name" value="FMN-dep_DH"/>
</dbReference>
<evidence type="ECO:0000256" key="2">
    <source>
        <dbReference type="ARBA" id="ARBA00023002"/>
    </source>
</evidence>
<comment type="cofactor">
    <cofactor evidence="1">
        <name>FMN</name>
        <dbReference type="ChEBI" id="CHEBI:58210"/>
    </cofactor>
</comment>
<feature type="domain" description="FMN hydroxy acid dehydrogenase" evidence="6">
    <location>
        <begin position="1"/>
        <end position="338"/>
    </location>
</feature>
<protein>
    <submittedName>
        <fullName evidence="7">4-hydroxymandelate oxidase</fullName>
        <ecNumber evidence="7">1.1.3.46</ecNumber>
    </submittedName>
</protein>
<name>A0A554WFW0_9BURK</name>
<keyword evidence="5" id="KW-0285">Flavoprotein</keyword>
<dbReference type="InterPro" id="IPR012133">
    <property type="entry name" value="Alpha-hydoxy_acid_DH_FMN"/>
</dbReference>
<feature type="binding site" evidence="5">
    <location>
        <position position="144"/>
    </location>
    <ligand>
        <name>FMN</name>
        <dbReference type="ChEBI" id="CHEBI:58210"/>
    </ligand>
</feature>
<feature type="binding site" evidence="5">
    <location>
        <position position="236"/>
    </location>
    <ligand>
        <name>FMN</name>
        <dbReference type="ChEBI" id="CHEBI:58210"/>
    </ligand>
</feature>
<feature type="binding site" evidence="5">
    <location>
        <position position="8"/>
    </location>
    <ligand>
        <name>glyoxylate</name>
        <dbReference type="ChEBI" id="CHEBI:36655"/>
    </ligand>
</feature>
<keyword evidence="5" id="KW-0288">FMN</keyword>
<proteinExistence type="inferred from homology"/>
<dbReference type="AlphaFoldDB" id="A0A554WFW0"/>
<evidence type="ECO:0000256" key="3">
    <source>
        <dbReference type="ARBA" id="ARBA00024042"/>
    </source>
</evidence>
<dbReference type="GO" id="GO:0010181">
    <property type="term" value="F:FMN binding"/>
    <property type="evidence" value="ECO:0007669"/>
    <property type="project" value="InterPro"/>
</dbReference>
<feature type="binding site" evidence="5">
    <location>
        <position position="118"/>
    </location>
    <ligand>
        <name>glyoxylate</name>
        <dbReference type="ChEBI" id="CHEBI:36655"/>
    </ligand>
</feature>
<feature type="binding site" evidence="5">
    <location>
        <begin position="61"/>
        <end position="63"/>
    </location>
    <ligand>
        <name>FMN</name>
        <dbReference type="ChEBI" id="CHEBI:58210"/>
    </ligand>
</feature>
<evidence type="ECO:0000313" key="7">
    <source>
        <dbReference type="EMBL" id="TSE22459.1"/>
    </source>
</evidence>
<feature type="binding site" evidence="5">
    <location>
        <position position="233"/>
    </location>
    <ligand>
        <name>glyoxylate</name>
        <dbReference type="ChEBI" id="CHEBI:36655"/>
    </ligand>
</feature>
<keyword evidence="2 7" id="KW-0560">Oxidoreductase</keyword>
<accession>A0A554WFW0</accession>
<evidence type="ECO:0000256" key="4">
    <source>
        <dbReference type="PIRSR" id="PIRSR000138-1"/>
    </source>
</evidence>
<dbReference type="PROSITE" id="PS51349">
    <property type="entry name" value="FMN_HYDROXY_ACID_DH_2"/>
    <property type="match status" value="1"/>
</dbReference>